<accession>A0ABU7AQY6</accession>
<sequence>PTPSRNWCNSKNIGCSDWLALGKADIMFSPEPTCIPPSTIHGRHDCELVCEEEKKA</sequence>
<keyword evidence="2" id="KW-1185">Reference proteome</keyword>
<comment type="caution">
    <text evidence="1">The sequence shown here is derived from an EMBL/GenBank/DDBJ whole genome shotgun (WGS) entry which is preliminary data.</text>
</comment>
<proteinExistence type="predicted"/>
<gene>
    <name evidence="1" type="ORF">ATANTOWER_011524</name>
</gene>
<evidence type="ECO:0000313" key="2">
    <source>
        <dbReference type="Proteomes" id="UP001345963"/>
    </source>
</evidence>
<organism evidence="1 2">
    <name type="scientific">Ataeniobius toweri</name>
    <dbReference type="NCBI Taxonomy" id="208326"/>
    <lineage>
        <taxon>Eukaryota</taxon>
        <taxon>Metazoa</taxon>
        <taxon>Chordata</taxon>
        <taxon>Craniata</taxon>
        <taxon>Vertebrata</taxon>
        <taxon>Euteleostomi</taxon>
        <taxon>Actinopterygii</taxon>
        <taxon>Neopterygii</taxon>
        <taxon>Teleostei</taxon>
        <taxon>Neoteleostei</taxon>
        <taxon>Acanthomorphata</taxon>
        <taxon>Ovalentaria</taxon>
        <taxon>Atherinomorphae</taxon>
        <taxon>Cyprinodontiformes</taxon>
        <taxon>Goodeidae</taxon>
        <taxon>Ataeniobius</taxon>
    </lineage>
</organism>
<evidence type="ECO:0000313" key="1">
    <source>
        <dbReference type="EMBL" id="MED6239814.1"/>
    </source>
</evidence>
<name>A0ABU7AQY6_9TELE</name>
<dbReference type="Proteomes" id="UP001345963">
    <property type="component" value="Unassembled WGS sequence"/>
</dbReference>
<dbReference type="EMBL" id="JAHUTI010022166">
    <property type="protein sequence ID" value="MED6239814.1"/>
    <property type="molecule type" value="Genomic_DNA"/>
</dbReference>
<reference evidence="1 2" key="1">
    <citation type="submission" date="2021-07" db="EMBL/GenBank/DDBJ databases">
        <authorList>
            <person name="Palmer J.M."/>
        </authorList>
    </citation>
    <scope>NUCLEOTIDE SEQUENCE [LARGE SCALE GENOMIC DNA]</scope>
    <source>
        <strain evidence="1 2">AT_MEX2019</strain>
        <tissue evidence="1">Muscle</tissue>
    </source>
</reference>
<feature type="non-terminal residue" evidence="1">
    <location>
        <position position="1"/>
    </location>
</feature>
<protein>
    <submittedName>
        <fullName evidence="1">Uncharacterized protein</fullName>
    </submittedName>
</protein>